<dbReference type="AlphaFoldDB" id="A0AAN8VK59"/>
<feature type="chain" id="PRO_5042980073" evidence="1">
    <location>
        <begin position="20"/>
        <end position="93"/>
    </location>
</feature>
<keyword evidence="1" id="KW-0732">Signal</keyword>
<name>A0AAN8VK59_9MAGN</name>
<dbReference type="EMBL" id="JBAMMX010000011">
    <property type="protein sequence ID" value="KAK6931401.1"/>
    <property type="molecule type" value="Genomic_DNA"/>
</dbReference>
<protein>
    <submittedName>
        <fullName evidence="2">Uncharacterized protein</fullName>
    </submittedName>
</protein>
<proteinExistence type="predicted"/>
<dbReference type="Proteomes" id="UP001370490">
    <property type="component" value="Unassembled WGS sequence"/>
</dbReference>
<evidence type="ECO:0000313" key="2">
    <source>
        <dbReference type="EMBL" id="KAK6931401.1"/>
    </source>
</evidence>
<keyword evidence="3" id="KW-1185">Reference proteome</keyword>
<sequence length="93" mass="10526">MPKWMIMWWVLISFGGTDEFSTVELEERLAKSQVVFYEGESSIDAQGIDSMAIHIASYSAHWGNIADYPNGNHSYQSTYFTTDSQSCDMALTK</sequence>
<comment type="caution">
    <text evidence="2">The sequence shown here is derived from an EMBL/GenBank/DDBJ whole genome shotgun (WGS) entry which is preliminary data.</text>
</comment>
<feature type="signal peptide" evidence="1">
    <location>
        <begin position="1"/>
        <end position="19"/>
    </location>
</feature>
<accession>A0AAN8VK59</accession>
<reference evidence="2 3" key="1">
    <citation type="submission" date="2023-12" db="EMBL/GenBank/DDBJ databases">
        <title>A high-quality genome assembly for Dillenia turbinata (Dilleniales).</title>
        <authorList>
            <person name="Chanderbali A."/>
        </authorList>
    </citation>
    <scope>NUCLEOTIDE SEQUENCE [LARGE SCALE GENOMIC DNA]</scope>
    <source>
        <strain evidence="2">LSX21</strain>
        <tissue evidence="2">Leaf</tissue>
    </source>
</reference>
<organism evidence="2 3">
    <name type="scientific">Dillenia turbinata</name>
    <dbReference type="NCBI Taxonomy" id="194707"/>
    <lineage>
        <taxon>Eukaryota</taxon>
        <taxon>Viridiplantae</taxon>
        <taxon>Streptophyta</taxon>
        <taxon>Embryophyta</taxon>
        <taxon>Tracheophyta</taxon>
        <taxon>Spermatophyta</taxon>
        <taxon>Magnoliopsida</taxon>
        <taxon>eudicotyledons</taxon>
        <taxon>Gunneridae</taxon>
        <taxon>Pentapetalae</taxon>
        <taxon>Dilleniales</taxon>
        <taxon>Dilleniaceae</taxon>
        <taxon>Dillenia</taxon>
    </lineage>
</organism>
<gene>
    <name evidence="2" type="ORF">RJ641_003194</name>
</gene>
<evidence type="ECO:0000313" key="3">
    <source>
        <dbReference type="Proteomes" id="UP001370490"/>
    </source>
</evidence>
<evidence type="ECO:0000256" key="1">
    <source>
        <dbReference type="SAM" id="SignalP"/>
    </source>
</evidence>